<evidence type="ECO:0000313" key="8">
    <source>
        <dbReference type="EMBL" id="KAJ1371121.1"/>
    </source>
</evidence>
<dbReference type="PANTHER" id="PTHR10127">
    <property type="entry name" value="DISCOIDIN, CUB, EGF, LAMININ , AND ZINC METALLOPROTEASE DOMAIN CONTAINING"/>
    <property type="match status" value="1"/>
</dbReference>
<organism evidence="8 9">
    <name type="scientific">Parelaphostrongylus tenuis</name>
    <name type="common">Meningeal worm</name>
    <dbReference type="NCBI Taxonomy" id="148309"/>
    <lineage>
        <taxon>Eukaryota</taxon>
        <taxon>Metazoa</taxon>
        <taxon>Ecdysozoa</taxon>
        <taxon>Nematoda</taxon>
        <taxon>Chromadorea</taxon>
        <taxon>Rhabditida</taxon>
        <taxon>Rhabditina</taxon>
        <taxon>Rhabditomorpha</taxon>
        <taxon>Strongyloidea</taxon>
        <taxon>Metastrongylidae</taxon>
        <taxon>Parelaphostrongylus</taxon>
    </lineage>
</organism>
<dbReference type="GO" id="GO:0046872">
    <property type="term" value="F:metal ion binding"/>
    <property type="evidence" value="ECO:0007669"/>
    <property type="project" value="UniProtKB-KW"/>
</dbReference>
<dbReference type="SUPFAM" id="SSF55486">
    <property type="entry name" value="Metalloproteases ('zincins'), catalytic domain"/>
    <property type="match status" value="1"/>
</dbReference>
<dbReference type="PRINTS" id="PR00480">
    <property type="entry name" value="ASTACIN"/>
</dbReference>
<proteinExistence type="predicted"/>
<name>A0AAD5WIF7_PARTN</name>
<keyword evidence="4 6" id="KW-0862">Zinc</keyword>
<evidence type="ECO:0000256" key="6">
    <source>
        <dbReference type="RuleBase" id="RU361183"/>
    </source>
</evidence>
<evidence type="ECO:0000256" key="2">
    <source>
        <dbReference type="ARBA" id="ARBA00022723"/>
    </source>
</evidence>
<dbReference type="Pfam" id="PF01400">
    <property type="entry name" value="Astacin"/>
    <property type="match status" value="1"/>
</dbReference>
<dbReference type="EMBL" id="JAHQIW010006915">
    <property type="protein sequence ID" value="KAJ1371121.1"/>
    <property type="molecule type" value="Genomic_DNA"/>
</dbReference>
<gene>
    <name evidence="8" type="ORF">KIN20_033006</name>
</gene>
<dbReference type="Gene3D" id="3.40.390.10">
    <property type="entry name" value="Collagenase (Catalytic Domain)"/>
    <property type="match status" value="1"/>
</dbReference>
<dbReference type="EC" id="3.4.24.-" evidence="6"/>
<keyword evidence="5 6" id="KW-0482">Metalloprotease</keyword>
<dbReference type="Proteomes" id="UP001196413">
    <property type="component" value="Unassembled WGS sequence"/>
</dbReference>
<evidence type="ECO:0000256" key="4">
    <source>
        <dbReference type="ARBA" id="ARBA00022833"/>
    </source>
</evidence>
<evidence type="ECO:0000256" key="5">
    <source>
        <dbReference type="ARBA" id="ARBA00023049"/>
    </source>
</evidence>
<evidence type="ECO:0000256" key="1">
    <source>
        <dbReference type="ARBA" id="ARBA00022670"/>
    </source>
</evidence>
<comment type="caution">
    <text evidence="8">The sequence shown here is derived from an EMBL/GenBank/DDBJ whole genome shotgun (WGS) entry which is preliminary data.</text>
</comment>
<keyword evidence="9" id="KW-1185">Reference proteome</keyword>
<reference evidence="8" key="1">
    <citation type="submission" date="2021-06" db="EMBL/GenBank/DDBJ databases">
        <title>Parelaphostrongylus tenuis whole genome reference sequence.</title>
        <authorList>
            <person name="Garwood T.J."/>
            <person name="Larsen P.A."/>
            <person name="Fountain-Jones N.M."/>
            <person name="Garbe J.R."/>
            <person name="Macchietto M.G."/>
            <person name="Kania S.A."/>
            <person name="Gerhold R.W."/>
            <person name="Richards J.E."/>
            <person name="Wolf T.M."/>
        </authorList>
    </citation>
    <scope>NUCLEOTIDE SEQUENCE</scope>
    <source>
        <strain evidence="8">MNPRO001-30</strain>
        <tissue evidence="8">Meninges</tissue>
    </source>
</reference>
<dbReference type="PANTHER" id="PTHR10127:SF780">
    <property type="entry name" value="METALLOENDOPEPTIDASE"/>
    <property type="match status" value="1"/>
</dbReference>
<keyword evidence="3 6" id="KW-0378">Hydrolase</keyword>
<dbReference type="InterPro" id="IPR001506">
    <property type="entry name" value="Peptidase_M12A"/>
</dbReference>
<dbReference type="GO" id="GO:0004222">
    <property type="term" value="F:metalloendopeptidase activity"/>
    <property type="evidence" value="ECO:0007669"/>
    <property type="project" value="UniProtKB-UniRule"/>
</dbReference>
<feature type="domain" description="Peptidase M12A" evidence="7">
    <location>
        <begin position="105"/>
        <end position="140"/>
    </location>
</feature>
<feature type="signal peptide" evidence="6">
    <location>
        <begin position="1"/>
        <end position="18"/>
    </location>
</feature>
<evidence type="ECO:0000256" key="3">
    <source>
        <dbReference type="ARBA" id="ARBA00022801"/>
    </source>
</evidence>
<dbReference type="AlphaFoldDB" id="A0AAD5WIF7"/>
<protein>
    <recommendedName>
        <fullName evidence="6">Metalloendopeptidase</fullName>
        <ecNumber evidence="6">3.4.24.-</ecNumber>
    </recommendedName>
</protein>
<keyword evidence="2 6" id="KW-0479">Metal-binding</keyword>
<dbReference type="GO" id="GO:0006508">
    <property type="term" value="P:proteolysis"/>
    <property type="evidence" value="ECO:0007669"/>
    <property type="project" value="UniProtKB-KW"/>
</dbReference>
<keyword evidence="6" id="KW-0732">Signal</keyword>
<dbReference type="InterPro" id="IPR024079">
    <property type="entry name" value="MetalloPept_cat_dom_sf"/>
</dbReference>
<keyword evidence="1 6" id="KW-0645">Protease</keyword>
<accession>A0AAD5WIF7</accession>
<comment type="cofactor">
    <cofactor evidence="6">
        <name>Zn(2+)</name>
        <dbReference type="ChEBI" id="CHEBI:29105"/>
    </cofactor>
    <text evidence="6">Binds 1 zinc ion per subunit.</text>
</comment>
<sequence length="153" mass="17263">MRVILVICLAMCLGGGKSYSLETTSKQSISESSFEKELNQGYDLLKNEPYEKDTVNILKQLHDMEEKIKDEVAQPAEKDSELLNLAIESMSYNKEAVGHMSEELEVGTATHEIGHALGLFHTQSRHDRDNFITVHLENARVRLKALITTNDNM</sequence>
<feature type="chain" id="PRO_5041777459" description="Metalloendopeptidase" evidence="6">
    <location>
        <begin position="19"/>
        <end position="153"/>
    </location>
</feature>
<evidence type="ECO:0000313" key="9">
    <source>
        <dbReference type="Proteomes" id="UP001196413"/>
    </source>
</evidence>
<evidence type="ECO:0000259" key="7">
    <source>
        <dbReference type="Pfam" id="PF01400"/>
    </source>
</evidence>